<organism evidence="1 2">
    <name type="scientific">Candidatus Enterococcus moelleringii</name>
    <dbReference type="NCBI Taxonomy" id="2815325"/>
    <lineage>
        <taxon>Bacteria</taxon>
        <taxon>Bacillati</taxon>
        <taxon>Bacillota</taxon>
        <taxon>Bacilli</taxon>
        <taxon>Lactobacillales</taxon>
        <taxon>Enterococcaceae</taxon>
        <taxon>Enterococcus</taxon>
    </lineage>
</organism>
<comment type="caution">
    <text evidence="1">The sequence shown here is derived from an EMBL/GenBank/DDBJ whole genome shotgun (WGS) entry which is preliminary data.</text>
</comment>
<evidence type="ECO:0000313" key="2">
    <source>
        <dbReference type="Proteomes" id="UP000664601"/>
    </source>
</evidence>
<gene>
    <name evidence="1" type="ORF">JZO70_00635</name>
</gene>
<sequence length="71" mass="8406">MIQKEILEAMTQEQLDAEFNRDVEVMMKQYDSDYIIYITTGISPTQVMDNLFNEMKQIWLKRLSLELKGGE</sequence>
<keyword evidence="2" id="KW-1185">Reference proteome</keyword>
<proteinExistence type="predicted"/>
<evidence type="ECO:0000313" key="1">
    <source>
        <dbReference type="EMBL" id="MBO1304648.1"/>
    </source>
</evidence>
<dbReference type="Proteomes" id="UP000664601">
    <property type="component" value="Unassembled WGS sequence"/>
</dbReference>
<accession>A0ABS3L4V5</accession>
<name>A0ABS3L4V5_9ENTE</name>
<dbReference type="EMBL" id="JAFREM010000002">
    <property type="protein sequence ID" value="MBO1304648.1"/>
    <property type="molecule type" value="Genomic_DNA"/>
</dbReference>
<reference evidence="1 2" key="1">
    <citation type="submission" date="2021-03" db="EMBL/GenBank/DDBJ databases">
        <title>Enterococcal diversity collection.</title>
        <authorList>
            <person name="Gilmore M.S."/>
            <person name="Schwartzman J."/>
            <person name="Van Tyne D."/>
            <person name="Martin M."/>
            <person name="Earl A.M."/>
            <person name="Manson A.L."/>
            <person name="Straub T."/>
            <person name="Salamzade R."/>
            <person name="Saavedra J."/>
            <person name="Lebreton F."/>
            <person name="Prichula J."/>
            <person name="Schaufler K."/>
            <person name="Gaca A."/>
            <person name="Sgardioli B."/>
            <person name="Wagenaar J."/>
            <person name="Strong T."/>
        </authorList>
    </citation>
    <scope>NUCLEOTIDE SEQUENCE [LARGE SCALE GENOMIC DNA]</scope>
    <source>
        <strain evidence="1 2">669A</strain>
    </source>
</reference>
<dbReference type="RefSeq" id="WP_207671593.1">
    <property type="nucleotide sequence ID" value="NZ_JAFREM010000002.1"/>
</dbReference>
<protein>
    <submittedName>
        <fullName evidence="1">Uncharacterized protein</fullName>
    </submittedName>
</protein>